<evidence type="ECO:0000313" key="12">
    <source>
        <dbReference type="Proteomes" id="UP001152646"/>
    </source>
</evidence>
<comment type="similarity">
    <text evidence="2">Belongs to the amino acid/polyamine transporter 2 family.</text>
</comment>
<dbReference type="AlphaFoldDB" id="A0A9W4INH7"/>
<feature type="region of interest" description="Disordered" evidence="8">
    <location>
        <begin position="1"/>
        <end position="53"/>
    </location>
</feature>
<feature type="transmembrane region" description="Helical" evidence="9">
    <location>
        <begin position="391"/>
        <end position="416"/>
    </location>
</feature>
<keyword evidence="7 9" id="KW-0472">Membrane</keyword>
<keyword evidence="4 9" id="KW-0812">Transmembrane</keyword>
<accession>A0A9W4INH7</accession>
<sequence>MSEDEPVYGSLDIPARSNNHDHLDGSFAESEMGGRHRSSSFSNRFRQAGGPNSLDNFARSWQRAAAFPEVIPRRSSFVSTNEDDDIAIATGQDHSSHSTSWGRSWGRNSNADRPLLRDSDSEHDDDDSREPTKHALPSTGLLANSFDRSFAASYGSISSRVSDAARRNAIQFHRDQLPKAHVDGSDNPDRSPLLVKHIQHEDGTQEDVIVGQSTVPQTIFNSVNVLIGIGLLSLPLALKHAGWVFGLFFLVFSAVTTSYTAKILAKCLDVDRSLVTYADLAYISFGQQARLVISFLFCLELLGACVALVVLFADSLYALVPGLSILQWKIVCGLVLLPLNFLPLRFLSITSILGIISCTSIVILICIDGLIKPNAPGSLRQPANTFMFPENWATFPLSFGLIMSPWGGHGVFPNIYRDMRHPQKYSKSLWVTYLFTFTLDCSMAIIGWLMFGDVVRDEITANILTITDYPQSISVGIIVFIAIIPLAKVPLNARPLVATFEVLCGLGGVHLPAENGSEKMQKIGRVLVRVFVVVGIVVLAVIFPSFDRIMAFLGSFLCFTICIIFPLAFYLKIFGKEISRSERILDWTLLILSSILAAVGTVWAFLPQEMLTAN</sequence>
<evidence type="ECO:0000256" key="9">
    <source>
        <dbReference type="SAM" id="Phobius"/>
    </source>
</evidence>
<feature type="domain" description="Amino acid transporter transmembrane" evidence="10">
    <location>
        <begin position="212"/>
        <end position="602"/>
    </location>
</feature>
<evidence type="ECO:0000256" key="7">
    <source>
        <dbReference type="ARBA" id="ARBA00023136"/>
    </source>
</evidence>
<feature type="transmembrane region" description="Helical" evidence="9">
    <location>
        <begin position="319"/>
        <end position="339"/>
    </location>
</feature>
<dbReference type="EMBL" id="CAJVPA010000110">
    <property type="protein sequence ID" value="CAG8332637.1"/>
    <property type="molecule type" value="Genomic_DNA"/>
</dbReference>
<organism evidence="11 12">
    <name type="scientific">Penicillium salamii</name>
    <dbReference type="NCBI Taxonomy" id="1612424"/>
    <lineage>
        <taxon>Eukaryota</taxon>
        <taxon>Fungi</taxon>
        <taxon>Dikarya</taxon>
        <taxon>Ascomycota</taxon>
        <taxon>Pezizomycotina</taxon>
        <taxon>Eurotiomycetes</taxon>
        <taxon>Eurotiomycetidae</taxon>
        <taxon>Eurotiales</taxon>
        <taxon>Aspergillaceae</taxon>
        <taxon>Penicillium</taxon>
    </lineage>
</organism>
<feature type="transmembrane region" description="Helical" evidence="9">
    <location>
        <begin position="244"/>
        <end position="265"/>
    </location>
</feature>
<keyword evidence="6 9" id="KW-1133">Transmembrane helix</keyword>
<feature type="transmembrane region" description="Helical" evidence="9">
    <location>
        <begin position="291"/>
        <end position="313"/>
    </location>
</feature>
<reference evidence="11" key="1">
    <citation type="submission" date="2021-07" db="EMBL/GenBank/DDBJ databases">
        <authorList>
            <person name="Branca A.L. A."/>
        </authorList>
    </citation>
    <scope>NUCLEOTIDE SEQUENCE</scope>
</reference>
<evidence type="ECO:0000256" key="5">
    <source>
        <dbReference type="ARBA" id="ARBA00022970"/>
    </source>
</evidence>
<feature type="region of interest" description="Disordered" evidence="8">
    <location>
        <begin position="88"/>
        <end position="139"/>
    </location>
</feature>
<evidence type="ECO:0000256" key="6">
    <source>
        <dbReference type="ARBA" id="ARBA00022989"/>
    </source>
</evidence>
<dbReference type="InterPro" id="IPR013057">
    <property type="entry name" value="AA_transpt_TM"/>
</dbReference>
<feature type="transmembrane region" description="Helical" evidence="9">
    <location>
        <begin position="346"/>
        <end position="371"/>
    </location>
</feature>
<keyword evidence="3" id="KW-0813">Transport</keyword>
<evidence type="ECO:0000256" key="3">
    <source>
        <dbReference type="ARBA" id="ARBA00022448"/>
    </source>
</evidence>
<comment type="subcellular location">
    <subcellularLocation>
        <location evidence="1">Membrane</location>
        <topology evidence="1">Multi-pass membrane protein</topology>
    </subcellularLocation>
</comment>
<evidence type="ECO:0000256" key="8">
    <source>
        <dbReference type="SAM" id="MobiDB-lite"/>
    </source>
</evidence>
<dbReference type="GO" id="GO:0015179">
    <property type="term" value="F:L-amino acid transmembrane transporter activity"/>
    <property type="evidence" value="ECO:0007669"/>
    <property type="project" value="TreeGrafter"/>
</dbReference>
<evidence type="ECO:0000256" key="2">
    <source>
        <dbReference type="ARBA" id="ARBA00008066"/>
    </source>
</evidence>
<feature type="transmembrane region" description="Helical" evidence="9">
    <location>
        <begin position="584"/>
        <end position="606"/>
    </location>
</feature>
<evidence type="ECO:0000313" key="11">
    <source>
        <dbReference type="EMBL" id="CAG8332637.1"/>
    </source>
</evidence>
<proteinExistence type="inferred from homology"/>
<evidence type="ECO:0000256" key="1">
    <source>
        <dbReference type="ARBA" id="ARBA00004141"/>
    </source>
</evidence>
<name>A0A9W4INH7_9EURO</name>
<dbReference type="PANTHER" id="PTHR22950:SF692">
    <property type="entry name" value="TRANSMEMBRANE AMINO ACID TRANSPORTER FAMILY PROTEIN"/>
    <property type="match status" value="1"/>
</dbReference>
<comment type="caution">
    <text evidence="11">The sequence shown here is derived from an EMBL/GenBank/DDBJ whole genome shotgun (WGS) entry which is preliminary data.</text>
</comment>
<feature type="transmembrane region" description="Helical" evidence="9">
    <location>
        <begin position="549"/>
        <end position="572"/>
    </location>
</feature>
<feature type="transmembrane region" description="Helical" evidence="9">
    <location>
        <begin position="526"/>
        <end position="543"/>
    </location>
</feature>
<evidence type="ECO:0000259" key="10">
    <source>
        <dbReference type="Pfam" id="PF01490"/>
    </source>
</evidence>
<protein>
    <recommendedName>
        <fullName evidence="10">Amino acid transporter transmembrane domain-containing protein</fullName>
    </recommendedName>
</protein>
<feature type="compositionally biased region" description="Polar residues" evidence="8">
    <location>
        <begin position="97"/>
        <end position="111"/>
    </location>
</feature>
<dbReference type="PANTHER" id="PTHR22950">
    <property type="entry name" value="AMINO ACID TRANSPORTER"/>
    <property type="match status" value="1"/>
</dbReference>
<dbReference type="Pfam" id="PF01490">
    <property type="entry name" value="Aa_trans"/>
    <property type="match status" value="1"/>
</dbReference>
<feature type="transmembrane region" description="Helical" evidence="9">
    <location>
        <begin position="469"/>
        <end position="487"/>
    </location>
</feature>
<evidence type="ECO:0000256" key="4">
    <source>
        <dbReference type="ARBA" id="ARBA00022692"/>
    </source>
</evidence>
<feature type="transmembrane region" description="Helical" evidence="9">
    <location>
        <begin position="428"/>
        <end position="449"/>
    </location>
</feature>
<keyword evidence="5" id="KW-0029">Amino-acid transport</keyword>
<gene>
    <name evidence="11" type="ORF">PSALAMII_LOCUS2681</name>
</gene>
<dbReference type="Proteomes" id="UP001152646">
    <property type="component" value="Unassembled WGS sequence"/>
</dbReference>
<dbReference type="GO" id="GO:0005774">
    <property type="term" value="C:vacuolar membrane"/>
    <property type="evidence" value="ECO:0007669"/>
    <property type="project" value="TreeGrafter"/>
</dbReference>
<dbReference type="OrthoDB" id="655540at2759"/>